<dbReference type="Proteomes" id="UP000006428">
    <property type="component" value="Unassembled WGS sequence"/>
</dbReference>
<keyword evidence="2" id="KW-1185">Reference proteome</keyword>
<reference evidence="1 2" key="1">
    <citation type="journal article" date="2012" name="Front. Microbiol.">
        <title>Draft Genome Sequence of the Virulent Strain 01-B526 of the Fish Pathogen Aeromonas salmonicida.</title>
        <authorList>
            <person name="Charette S.J."/>
            <person name="Brochu F."/>
            <person name="Boyle B."/>
            <person name="Filion G."/>
            <person name="Tanaka K.H."/>
            <person name="Derome N."/>
        </authorList>
    </citation>
    <scope>NUCLEOTIDE SEQUENCE [LARGE SCALE GENOMIC DNA]</scope>
    <source>
        <strain evidence="1 2">01-B526</strain>
    </source>
</reference>
<evidence type="ECO:0000313" key="2">
    <source>
        <dbReference type="Proteomes" id="UP000006428"/>
    </source>
</evidence>
<dbReference type="RefSeq" id="WP_005310672.1">
    <property type="nucleotide sequence ID" value="NZ_AGVO01000005.1"/>
</dbReference>
<organism evidence="1 2">
    <name type="scientific">Aeromonas salmonicida subsp. salmonicida 01-B526</name>
    <dbReference type="NCBI Taxonomy" id="1076135"/>
    <lineage>
        <taxon>Bacteria</taxon>
        <taxon>Pseudomonadati</taxon>
        <taxon>Pseudomonadota</taxon>
        <taxon>Gammaproteobacteria</taxon>
        <taxon>Aeromonadales</taxon>
        <taxon>Aeromonadaceae</taxon>
        <taxon>Aeromonas</taxon>
    </lineage>
</organism>
<evidence type="ECO:0000313" key="1">
    <source>
        <dbReference type="EMBL" id="EHI54104.1"/>
    </source>
</evidence>
<name>A0ABN0E5F6_AERSS</name>
<protein>
    <submittedName>
        <fullName evidence="1">Uncharacterized protein</fullName>
    </submittedName>
</protein>
<comment type="caution">
    <text evidence="1">The sequence shown here is derived from an EMBL/GenBank/DDBJ whole genome shotgun (WGS) entry which is preliminary data.</text>
</comment>
<gene>
    <name evidence="1" type="ORF">IYQ_02209</name>
</gene>
<dbReference type="EMBL" id="AGVO01000005">
    <property type="protein sequence ID" value="EHI54104.1"/>
    <property type="molecule type" value="Genomic_DNA"/>
</dbReference>
<accession>A0ABN0E5F6</accession>
<proteinExistence type="predicted"/>
<sequence length="128" mass="14762">MLHQLVKVPVWLSKWNLAKHAVASNNGDSVLQNYKKSLNAAKYVADSLFIFLYVDICVFCKRAYQEFKRDNKDDLFYRFYESLGGDAVKYATLLGYTSDSARDPETLMPRLRAPVKDTLLRQKIDSMV</sequence>